<dbReference type="RefSeq" id="WP_013882253.1">
    <property type="nucleotide sequence ID" value="NC_015671.1"/>
</dbReference>
<dbReference type="PIRSF" id="PIRSF033199">
    <property type="entry name" value="UCP033199"/>
    <property type="match status" value="1"/>
</dbReference>
<dbReference type="EMBL" id="CP002665">
    <property type="protein sequence ID" value="AEI10723.1"/>
    <property type="molecule type" value="Genomic_DNA"/>
</dbReference>
<sequence>MAGHRVFSMSVASVYPLYVQKVERKGRTQAEVDEVIRWLTGYDDAGLRRVLDDEVDYATFFERAPHLNPNAALITGLICGIRVEEIEDPLMQKIRWLDKLVDEVARGKKMSSILRGSAAS</sequence>
<dbReference type="eggNOG" id="COG4898">
    <property type="taxonomic scope" value="Bacteria"/>
</dbReference>
<keyword evidence="2" id="KW-1185">Reference proteome</keyword>
<dbReference type="KEGG" id="cga:Celgi_0195"/>
<gene>
    <name evidence="1" type="ordered locus">Celgi_0195</name>
</gene>
<dbReference type="AlphaFoldDB" id="F8A3F9"/>
<proteinExistence type="predicted"/>
<dbReference type="HOGENOM" id="CLU_133735_0_0_11"/>
<evidence type="ECO:0000313" key="1">
    <source>
        <dbReference type="EMBL" id="AEI10723.1"/>
    </source>
</evidence>
<organism evidence="1 2">
    <name type="scientific">Cellulomonas gilvus (strain ATCC 13127 / NRRL B-14078)</name>
    <name type="common">Cellvibrio gilvus</name>
    <dbReference type="NCBI Taxonomy" id="593907"/>
    <lineage>
        <taxon>Bacteria</taxon>
        <taxon>Bacillati</taxon>
        <taxon>Actinomycetota</taxon>
        <taxon>Actinomycetes</taxon>
        <taxon>Micrococcales</taxon>
        <taxon>Cellulomonadaceae</taxon>
        <taxon>Cellulomonas</taxon>
    </lineage>
</organism>
<dbReference type="Gene3D" id="1.10.8.290">
    <property type="entry name" value="uncharacterized protein sp1917 domain"/>
    <property type="match status" value="1"/>
</dbReference>
<evidence type="ECO:0000313" key="2">
    <source>
        <dbReference type="Proteomes" id="UP000000485"/>
    </source>
</evidence>
<dbReference type="InterPro" id="IPR023204">
    <property type="entry name" value="SP1917_dom_sf"/>
</dbReference>
<dbReference type="Proteomes" id="UP000000485">
    <property type="component" value="Chromosome"/>
</dbReference>
<name>F8A3F9_CELGA</name>
<protein>
    <submittedName>
        <fullName evidence="1">Uncharacterized conserved protein UCP033199</fullName>
    </submittedName>
</protein>
<dbReference type="InterPro" id="IPR014580">
    <property type="entry name" value="UCP033199"/>
</dbReference>
<accession>F8A3F9</accession>
<dbReference type="Pfam" id="PF09966">
    <property type="entry name" value="DUF2200"/>
    <property type="match status" value="1"/>
</dbReference>
<reference evidence="2" key="1">
    <citation type="submission" date="2011-04" db="EMBL/GenBank/DDBJ databases">
        <title>Complete sequence of Cellvibrio gilvus ATCC 13127.</title>
        <authorList>
            <person name="Lucas S."/>
            <person name="Han J."/>
            <person name="Lapidus A."/>
            <person name="Cheng J.-F."/>
            <person name="Goodwin L."/>
            <person name="Pitluck S."/>
            <person name="Peters L."/>
            <person name="Munk A."/>
            <person name="Detter J.C."/>
            <person name="Han C."/>
            <person name="Tapia R."/>
            <person name="Land M."/>
            <person name="Hauser L."/>
            <person name="Kyrpides N."/>
            <person name="Ivanova N."/>
            <person name="Ovchinnikova G."/>
            <person name="Pagani I."/>
            <person name="Mead D."/>
            <person name="Brumm P."/>
            <person name="Woyke T."/>
        </authorList>
    </citation>
    <scope>NUCLEOTIDE SEQUENCE [LARGE SCALE GENOMIC DNA]</scope>
    <source>
        <strain evidence="2">ATCC 13127 / NRRL B-14078</strain>
    </source>
</reference>